<dbReference type="Proteomes" id="UP001170954">
    <property type="component" value="Unassembled WGS sequence"/>
</dbReference>
<accession>A0ABT7NRS9</accession>
<evidence type="ECO:0000256" key="1">
    <source>
        <dbReference type="SAM" id="Coils"/>
    </source>
</evidence>
<keyword evidence="4" id="KW-0808">Transferase</keyword>
<reference evidence="4" key="1">
    <citation type="submission" date="2020-06" db="EMBL/GenBank/DDBJ databases">
        <authorList>
            <person name="Dong N."/>
        </authorList>
    </citation>
    <scope>NUCLEOTIDE SEQUENCE</scope>
    <source>
        <strain evidence="4">R1692</strain>
    </source>
</reference>
<feature type="transmembrane region" description="Helical" evidence="2">
    <location>
        <begin position="7"/>
        <end position="28"/>
    </location>
</feature>
<sequence length="341" mass="39023">MKYFLRSLLYTVIITSVLYFVFSVYYMIKSGNEAIENGTESALLATIAYSILLGLSGTYTAAFLQRIIPGKNKMPKRFLIYVLITQIIAPVIVFITTGFFQVFIYKKSFATFVSEIYWVNYIMPTVIAMLIGGGFYTFAMYMERKNAQLEKQKQIAGEATAQLETLKNQIDPHFLFNSLNVLIGLIEENPKNAIAYTQSLSRIYRYILEQKDHSLVPISDELDFAKNYIALLKLRFEDAIQVEIDAEEVTDDMKTIPLALQLLLENCIQHNKISDEQPLLIRIFVQNGELNVENNLQPKPQQESSTKIGLNNIRERYHIIGSKNIEVVQSNDNFRVALPIL</sequence>
<organism evidence="4 5">
    <name type="scientific">Sphingobacterium hotanense</name>
    <dbReference type="NCBI Taxonomy" id="649196"/>
    <lineage>
        <taxon>Bacteria</taxon>
        <taxon>Pseudomonadati</taxon>
        <taxon>Bacteroidota</taxon>
        <taxon>Sphingobacteriia</taxon>
        <taxon>Sphingobacteriales</taxon>
        <taxon>Sphingobacteriaceae</taxon>
        <taxon>Sphingobacterium</taxon>
    </lineage>
</organism>
<keyword evidence="4" id="KW-0418">Kinase</keyword>
<feature type="coiled-coil region" evidence="1">
    <location>
        <begin position="142"/>
        <end position="169"/>
    </location>
</feature>
<keyword evidence="1" id="KW-0175">Coiled coil</keyword>
<dbReference type="EMBL" id="JACAGK010000064">
    <property type="protein sequence ID" value="MDM1049964.1"/>
    <property type="molecule type" value="Genomic_DNA"/>
</dbReference>
<dbReference type="Gene3D" id="3.30.565.10">
    <property type="entry name" value="Histidine kinase-like ATPase, C-terminal domain"/>
    <property type="match status" value="1"/>
</dbReference>
<dbReference type="PANTHER" id="PTHR34220">
    <property type="entry name" value="SENSOR HISTIDINE KINASE YPDA"/>
    <property type="match status" value="1"/>
</dbReference>
<keyword evidence="2" id="KW-1133">Transmembrane helix</keyword>
<keyword evidence="5" id="KW-1185">Reference proteome</keyword>
<evidence type="ECO:0000259" key="3">
    <source>
        <dbReference type="Pfam" id="PF06580"/>
    </source>
</evidence>
<keyword evidence="2" id="KW-0472">Membrane</keyword>
<evidence type="ECO:0000313" key="4">
    <source>
        <dbReference type="EMBL" id="MDM1049964.1"/>
    </source>
</evidence>
<comment type="caution">
    <text evidence="4">The sequence shown here is derived from an EMBL/GenBank/DDBJ whole genome shotgun (WGS) entry which is preliminary data.</text>
</comment>
<reference evidence="4" key="2">
    <citation type="journal article" date="2022" name="Sci. Total Environ.">
        <title>Prevalence, transmission, and molecular epidemiology of tet(X)-positive bacteria among humans, animals, and environmental niches in China: An epidemiological, and genomic-based study.</title>
        <authorList>
            <person name="Dong N."/>
            <person name="Zeng Y."/>
            <person name="Cai C."/>
            <person name="Sun C."/>
            <person name="Lu J."/>
            <person name="Liu C."/>
            <person name="Zhou H."/>
            <person name="Sun Q."/>
            <person name="Shu L."/>
            <person name="Wang H."/>
            <person name="Wang Y."/>
            <person name="Wang S."/>
            <person name="Wu C."/>
            <person name="Chan E.W."/>
            <person name="Chen G."/>
            <person name="Shen Z."/>
            <person name="Chen S."/>
            <person name="Zhang R."/>
        </authorList>
    </citation>
    <scope>NUCLEOTIDE SEQUENCE</scope>
    <source>
        <strain evidence="4">R1692</strain>
    </source>
</reference>
<evidence type="ECO:0000256" key="2">
    <source>
        <dbReference type="SAM" id="Phobius"/>
    </source>
</evidence>
<dbReference type="InterPro" id="IPR010559">
    <property type="entry name" value="Sig_transdc_His_kin_internal"/>
</dbReference>
<evidence type="ECO:0000313" key="5">
    <source>
        <dbReference type="Proteomes" id="UP001170954"/>
    </source>
</evidence>
<dbReference type="RefSeq" id="WP_286652157.1">
    <property type="nucleotide sequence ID" value="NZ_JACAGK010000064.1"/>
</dbReference>
<protein>
    <submittedName>
        <fullName evidence="4">Histidine kinase</fullName>
    </submittedName>
</protein>
<feature type="transmembrane region" description="Helical" evidence="2">
    <location>
        <begin position="116"/>
        <end position="141"/>
    </location>
</feature>
<feature type="transmembrane region" description="Helical" evidence="2">
    <location>
        <begin position="80"/>
        <end position="104"/>
    </location>
</feature>
<feature type="domain" description="Signal transduction histidine kinase internal region" evidence="3">
    <location>
        <begin position="161"/>
        <end position="239"/>
    </location>
</feature>
<dbReference type="GO" id="GO:0016301">
    <property type="term" value="F:kinase activity"/>
    <property type="evidence" value="ECO:0007669"/>
    <property type="project" value="UniProtKB-KW"/>
</dbReference>
<name>A0ABT7NRS9_9SPHI</name>
<dbReference type="InterPro" id="IPR036890">
    <property type="entry name" value="HATPase_C_sf"/>
</dbReference>
<keyword evidence="2" id="KW-0812">Transmembrane</keyword>
<gene>
    <name evidence="4" type="ORF">HX018_17120</name>
</gene>
<feature type="transmembrane region" description="Helical" evidence="2">
    <location>
        <begin position="48"/>
        <end position="68"/>
    </location>
</feature>
<dbReference type="PANTHER" id="PTHR34220:SF7">
    <property type="entry name" value="SENSOR HISTIDINE KINASE YPDA"/>
    <property type="match status" value="1"/>
</dbReference>
<dbReference type="Pfam" id="PF06580">
    <property type="entry name" value="His_kinase"/>
    <property type="match status" value="1"/>
</dbReference>
<proteinExistence type="predicted"/>
<dbReference type="InterPro" id="IPR050640">
    <property type="entry name" value="Bact_2-comp_sensor_kinase"/>
</dbReference>